<proteinExistence type="predicted"/>
<comment type="caution">
    <text evidence="1">The sequence shown here is derived from an EMBL/GenBank/DDBJ whole genome shotgun (WGS) entry which is preliminary data.</text>
</comment>
<evidence type="ECO:0000313" key="2">
    <source>
        <dbReference type="Proteomes" id="UP000266391"/>
    </source>
</evidence>
<sequence length="121" mass="14687">MFNIIFYEDKNGKCELQMYLIELKRKADNGNKNARINLNKIVAYIDMLEEMGTRIGEPITKHLYGEIWELRPLENRILYAYYENDTFILLHHFKKKTRKTPKRELEKAANNLQDYRERMEK</sequence>
<accession>A0A396AFM6</accession>
<evidence type="ECO:0000313" key="1">
    <source>
        <dbReference type="EMBL" id="RHD03532.1"/>
    </source>
</evidence>
<dbReference type="Pfam" id="PF05973">
    <property type="entry name" value="Gp49"/>
    <property type="match status" value="1"/>
</dbReference>
<gene>
    <name evidence="1" type="ORF">DW813_08700</name>
</gene>
<dbReference type="InterPro" id="IPR009241">
    <property type="entry name" value="HigB-like"/>
</dbReference>
<protein>
    <submittedName>
        <fullName evidence="1">Type II toxin-antitoxin system RelE/ParE family toxin</fullName>
    </submittedName>
</protein>
<dbReference type="AlphaFoldDB" id="A0A396AFM6"/>
<reference evidence="1 2" key="1">
    <citation type="submission" date="2018-08" db="EMBL/GenBank/DDBJ databases">
        <title>A genome reference for cultivated species of the human gut microbiota.</title>
        <authorList>
            <person name="Zou Y."/>
            <person name="Xue W."/>
            <person name="Luo G."/>
        </authorList>
    </citation>
    <scope>NUCLEOTIDE SEQUENCE [LARGE SCALE GENOMIC DNA]</scope>
    <source>
        <strain evidence="1 2">AM32-8LB</strain>
    </source>
</reference>
<dbReference type="EMBL" id="QSIQ01000011">
    <property type="protein sequence ID" value="RHD03532.1"/>
    <property type="molecule type" value="Genomic_DNA"/>
</dbReference>
<name>A0A396AFM6_9FIRM</name>
<organism evidence="1 2">
    <name type="scientific">Roseburia inulinivorans</name>
    <dbReference type="NCBI Taxonomy" id="360807"/>
    <lineage>
        <taxon>Bacteria</taxon>
        <taxon>Bacillati</taxon>
        <taxon>Bacillota</taxon>
        <taxon>Clostridia</taxon>
        <taxon>Lachnospirales</taxon>
        <taxon>Lachnospiraceae</taxon>
        <taxon>Roseburia</taxon>
    </lineage>
</organism>
<dbReference type="RefSeq" id="WP_118092929.1">
    <property type="nucleotide sequence ID" value="NZ_QSIQ01000011.1"/>
</dbReference>
<dbReference type="Proteomes" id="UP000266391">
    <property type="component" value="Unassembled WGS sequence"/>
</dbReference>